<accession>A0A2P6PLV2</accession>
<protein>
    <submittedName>
        <fullName evidence="3">Putative P-loop containing nucleoside triphosphate hydrolase</fullName>
    </submittedName>
</protein>
<dbReference type="GO" id="GO:0006952">
    <property type="term" value="P:defense response"/>
    <property type="evidence" value="ECO:0007669"/>
    <property type="project" value="UniProtKB-KW"/>
</dbReference>
<evidence type="ECO:0000256" key="1">
    <source>
        <dbReference type="ARBA" id="ARBA00022821"/>
    </source>
</evidence>
<keyword evidence="4" id="KW-1185">Reference proteome</keyword>
<feature type="domain" description="NB-ARC" evidence="2">
    <location>
        <begin position="2"/>
        <end position="112"/>
    </location>
</feature>
<dbReference type="SUPFAM" id="SSF52540">
    <property type="entry name" value="P-loop containing nucleoside triphosphate hydrolases"/>
    <property type="match status" value="1"/>
</dbReference>
<dbReference type="InterPro" id="IPR002182">
    <property type="entry name" value="NB-ARC"/>
</dbReference>
<gene>
    <name evidence="3" type="ORF">RchiOBHm_Chr6g0255321</name>
</gene>
<dbReference type="Proteomes" id="UP000238479">
    <property type="component" value="Chromosome 6"/>
</dbReference>
<dbReference type="PANTHER" id="PTHR36766:SF40">
    <property type="entry name" value="DISEASE RESISTANCE PROTEIN RGA3"/>
    <property type="match status" value="1"/>
</dbReference>
<evidence type="ECO:0000313" key="4">
    <source>
        <dbReference type="Proteomes" id="UP000238479"/>
    </source>
</evidence>
<organism evidence="3 4">
    <name type="scientific">Rosa chinensis</name>
    <name type="common">China rose</name>
    <dbReference type="NCBI Taxonomy" id="74649"/>
    <lineage>
        <taxon>Eukaryota</taxon>
        <taxon>Viridiplantae</taxon>
        <taxon>Streptophyta</taxon>
        <taxon>Embryophyta</taxon>
        <taxon>Tracheophyta</taxon>
        <taxon>Spermatophyta</taxon>
        <taxon>Magnoliopsida</taxon>
        <taxon>eudicotyledons</taxon>
        <taxon>Gunneridae</taxon>
        <taxon>Pentapetalae</taxon>
        <taxon>rosids</taxon>
        <taxon>fabids</taxon>
        <taxon>Rosales</taxon>
        <taxon>Rosaceae</taxon>
        <taxon>Rosoideae</taxon>
        <taxon>Rosoideae incertae sedis</taxon>
        <taxon>Rosa</taxon>
    </lineage>
</organism>
<evidence type="ECO:0000259" key="2">
    <source>
        <dbReference type="Pfam" id="PF00931"/>
    </source>
</evidence>
<dbReference type="STRING" id="74649.A0A2P6PLV2"/>
<comment type="caution">
    <text evidence="3">The sequence shown here is derived from an EMBL/GenBank/DDBJ whole genome shotgun (WGS) entry which is preliminary data.</text>
</comment>
<dbReference type="InterPro" id="IPR042197">
    <property type="entry name" value="Apaf_helical"/>
</dbReference>
<dbReference type="Gene3D" id="1.10.8.430">
    <property type="entry name" value="Helical domain of apoptotic protease-activating factors"/>
    <property type="match status" value="1"/>
</dbReference>
<keyword evidence="3" id="KW-0378">Hydrolase</keyword>
<sequence>MVVGTFNMRMWWVCVSLEYDLIQITKSILEATTSKVCTLSNLDSIKRQLKKMMGKFLLVLDNMWNETPASRVLVTARSKTVSSIVTTNGDLTCFSPTTLSKEDCWEIIKKKLKTEVDNREDLKAIGLQLAEKCKGLLLAVTVIGDALHLKSEEVEWDGLLKLWDLPKHNNQVYRALKLSYNYLPAYLKRCFAYCSIIFPRGKQN</sequence>
<dbReference type="Pfam" id="PF00931">
    <property type="entry name" value="NB-ARC"/>
    <property type="match status" value="1"/>
</dbReference>
<name>A0A2P6PLV2_ROSCH</name>
<evidence type="ECO:0000313" key="3">
    <source>
        <dbReference type="EMBL" id="PRQ22899.1"/>
    </source>
</evidence>
<dbReference type="EMBL" id="PDCK01000044">
    <property type="protein sequence ID" value="PRQ22899.1"/>
    <property type="molecule type" value="Genomic_DNA"/>
</dbReference>
<dbReference type="OMA" id="PIASETM"/>
<dbReference type="GO" id="GO:0043531">
    <property type="term" value="F:ADP binding"/>
    <property type="evidence" value="ECO:0007669"/>
    <property type="project" value="InterPro"/>
</dbReference>
<dbReference type="AlphaFoldDB" id="A0A2P6PLV2"/>
<keyword evidence="1" id="KW-0611">Plant defense</keyword>
<proteinExistence type="predicted"/>
<dbReference type="PANTHER" id="PTHR36766">
    <property type="entry name" value="PLANT BROAD-SPECTRUM MILDEW RESISTANCE PROTEIN RPW8"/>
    <property type="match status" value="1"/>
</dbReference>
<dbReference type="GO" id="GO:0016787">
    <property type="term" value="F:hydrolase activity"/>
    <property type="evidence" value="ECO:0007669"/>
    <property type="project" value="UniProtKB-KW"/>
</dbReference>
<dbReference type="Gene3D" id="3.40.50.300">
    <property type="entry name" value="P-loop containing nucleotide triphosphate hydrolases"/>
    <property type="match status" value="1"/>
</dbReference>
<dbReference type="Gramene" id="PRQ22899">
    <property type="protein sequence ID" value="PRQ22899"/>
    <property type="gene ID" value="RchiOBHm_Chr6g0255321"/>
</dbReference>
<dbReference type="InterPro" id="IPR027417">
    <property type="entry name" value="P-loop_NTPase"/>
</dbReference>
<reference evidence="3 4" key="1">
    <citation type="journal article" date="2018" name="Nat. Genet.">
        <title>The Rosa genome provides new insights in the design of modern roses.</title>
        <authorList>
            <person name="Bendahmane M."/>
        </authorList>
    </citation>
    <scope>NUCLEOTIDE SEQUENCE [LARGE SCALE GENOMIC DNA]</scope>
    <source>
        <strain evidence="4">cv. Old Blush</strain>
    </source>
</reference>